<accession>A0A5N4B040</accession>
<evidence type="ECO:0000313" key="6">
    <source>
        <dbReference type="Proteomes" id="UP000327044"/>
    </source>
</evidence>
<dbReference type="GO" id="GO:0003682">
    <property type="term" value="F:chromatin binding"/>
    <property type="evidence" value="ECO:0007669"/>
    <property type="project" value="TreeGrafter"/>
</dbReference>
<evidence type="ECO:0000256" key="2">
    <source>
        <dbReference type="SAM" id="MobiDB-lite"/>
    </source>
</evidence>
<feature type="compositionally biased region" description="Polar residues" evidence="2">
    <location>
        <begin position="9"/>
        <end position="23"/>
    </location>
</feature>
<comment type="similarity">
    <text evidence="1">Belongs to the SCC3 family.</text>
</comment>
<name>A0A5N4B040_PHOPY</name>
<gene>
    <name evidence="5" type="ORF">PPYR_05148</name>
</gene>
<evidence type="ECO:0000256" key="1">
    <source>
        <dbReference type="ARBA" id="ARBA00005486"/>
    </source>
</evidence>
<evidence type="ECO:0000259" key="4">
    <source>
        <dbReference type="Pfam" id="PF24571"/>
    </source>
</evidence>
<dbReference type="EMBL" id="VVIM01000002">
    <property type="protein sequence ID" value="KAB0802962.1"/>
    <property type="molecule type" value="Genomic_DNA"/>
</dbReference>
<dbReference type="OrthoDB" id="498590at2759"/>
<comment type="caution">
    <text evidence="5">The sequence shown here is derived from an EMBL/GenBank/DDBJ whole genome shotgun (WGS) entry which is preliminary data.</text>
</comment>
<dbReference type="Proteomes" id="UP000327044">
    <property type="component" value="Unassembled WGS sequence"/>
</dbReference>
<evidence type="ECO:0000259" key="3">
    <source>
        <dbReference type="Pfam" id="PF08514"/>
    </source>
</evidence>
<organism evidence="5 6">
    <name type="scientific">Photinus pyralis</name>
    <name type="common">Common eastern firefly</name>
    <name type="synonym">Lampyris pyralis</name>
    <dbReference type="NCBI Taxonomy" id="7054"/>
    <lineage>
        <taxon>Eukaryota</taxon>
        <taxon>Metazoa</taxon>
        <taxon>Ecdysozoa</taxon>
        <taxon>Arthropoda</taxon>
        <taxon>Hexapoda</taxon>
        <taxon>Insecta</taxon>
        <taxon>Pterygota</taxon>
        <taxon>Neoptera</taxon>
        <taxon>Endopterygota</taxon>
        <taxon>Coleoptera</taxon>
        <taxon>Polyphaga</taxon>
        <taxon>Elateriformia</taxon>
        <taxon>Elateroidea</taxon>
        <taxon>Lampyridae</taxon>
        <taxon>Lampyrinae</taxon>
        <taxon>Photinus</taxon>
    </lineage>
</organism>
<dbReference type="InterPro" id="IPR056396">
    <property type="entry name" value="HEAT_SCC3-SA"/>
</dbReference>
<feature type="domain" description="Cohesin subunit SCC3/SA HEAT-repeats" evidence="4">
    <location>
        <begin position="490"/>
        <end position="728"/>
    </location>
</feature>
<dbReference type="PANTHER" id="PTHR11199:SF0">
    <property type="entry name" value="LD34181P-RELATED"/>
    <property type="match status" value="1"/>
</dbReference>
<dbReference type="SUPFAM" id="SSF48371">
    <property type="entry name" value="ARM repeat"/>
    <property type="match status" value="1"/>
</dbReference>
<feature type="domain" description="STAG" evidence="3">
    <location>
        <begin position="212"/>
        <end position="300"/>
    </location>
</feature>
<dbReference type="GO" id="GO:0008278">
    <property type="term" value="C:cohesin complex"/>
    <property type="evidence" value="ECO:0007669"/>
    <property type="project" value="TreeGrafter"/>
</dbReference>
<dbReference type="InterPro" id="IPR039662">
    <property type="entry name" value="Cohesin_Scc3/SA"/>
</dbReference>
<dbReference type="Pfam" id="PF24571">
    <property type="entry name" value="HEAT_SCC3-SA"/>
    <property type="match status" value="1"/>
</dbReference>
<dbReference type="GO" id="GO:0005634">
    <property type="term" value="C:nucleus"/>
    <property type="evidence" value="ECO:0007669"/>
    <property type="project" value="TreeGrafter"/>
</dbReference>
<feature type="compositionally biased region" description="Basic and acidic residues" evidence="2">
    <location>
        <begin position="1046"/>
        <end position="1055"/>
    </location>
</feature>
<sequence length="1055" mass="121628">MSERANLSPVASQSLHSFQKTCSTPKKNGVDVSKYLDFEDLSEVERASDDGVTVRERKRKITTTQLALPTVNESVRLSTRLMPFVRNESANTSSTSNVLGLSESESERNIKTRKVIRKGEDWVLFKPRNHQSLFGSIITNSNGEEEAIKWVQLYHKQPDKAIVTIIQFILDACGYEEFSLTEKFQMDHANYVELLNHLQHHPPQLQLKTGKYLFNTRSGWGKFAQESIFQFVQTLIGMIHQHDILYGKDFAHVFAVILSISKSVNRALRHVGVVLTIKIYTTILTLCTQLEKKNINHRRKDKNILLQLLLLLQDCIEANCHLNDVQLNAMKITFLHEMCSWFQIDPTLFDSTKYFNRLMWLVQDTAKQVRIAALKICRELITNDCFSEHMANLYHTMCGVVANRVYDIDYSVAVSAVQILTTILDRYGEILPEQIRNKVILLVYGKHGLLAKAAGEFLIKTLLAKDTDMEFLRKFTLFASVNKPQLVPLLIDATLDFWPVISYWPKMIDWLLSDKSTTEMAPIVIEIMSDSVQQCVTGKCSINRMKPCTNETKTNSLVITKVFITNMSSLLRKYKEDSKCVELLVNIILLMHFQEVVLTNSSHELDAILFVLRPVFVKETNRDTLDVISRFFCKLCETTFSQRHQYISKIKTLQFATKDALSNSVKQLNKDEAEPWMIRMLSLIKHCDMQDVLDFKFLFDSAKTIVENQFPTKVIEDALKACHHSLCWQLTSIIEIVFEEDSVLIEENIHKVKNDFNAYIDYCVKILQHLSDNTYSAAFECICETYSKFHHGLKDPSKIKEILCELIPPAFKPTDSQYIMDYCQKSLFNDYLTEETIRMRRTSLANVMRLVLIHSINTTEIVKLYTYYNSHNKDYGDIFDSGLKTIHEKSPVTNIGIVLQCLIYKFTQLVVNDTEETRMELQALSKRFQLIMNRWTEQSYQLVSMGIKYSVKSQTHYQFLNYVKYFTVSLSTKEKIELVNKLISNIPEKNREDAAVQVFICYTKNKKDPQQSAARKLSSTTTTSDTLEIEDDKSQDMSPNSSIENNEIHNSSDDV</sequence>
<feature type="region of interest" description="Disordered" evidence="2">
    <location>
        <begin position="1009"/>
        <end position="1055"/>
    </location>
</feature>
<keyword evidence="6" id="KW-1185">Reference proteome</keyword>
<protein>
    <submittedName>
        <fullName evidence="5">Uncharacterized protein</fullName>
    </submittedName>
</protein>
<dbReference type="AlphaFoldDB" id="A0A5N4B040"/>
<dbReference type="GO" id="GO:0007062">
    <property type="term" value="P:sister chromatid cohesion"/>
    <property type="evidence" value="ECO:0007669"/>
    <property type="project" value="UniProtKB-ARBA"/>
</dbReference>
<dbReference type="Pfam" id="PF08514">
    <property type="entry name" value="STAG"/>
    <property type="match status" value="1"/>
</dbReference>
<dbReference type="InParanoid" id="A0A5N4B040"/>
<evidence type="ECO:0000313" key="5">
    <source>
        <dbReference type="EMBL" id="KAB0802962.1"/>
    </source>
</evidence>
<dbReference type="InterPro" id="IPR016024">
    <property type="entry name" value="ARM-type_fold"/>
</dbReference>
<reference evidence="5 6" key="1">
    <citation type="journal article" date="2018" name="Elife">
        <title>Firefly genomes illuminate parallel origins of bioluminescence in beetles.</title>
        <authorList>
            <person name="Fallon T.R."/>
            <person name="Lower S.E."/>
            <person name="Chang C.H."/>
            <person name="Bessho-Uehara M."/>
            <person name="Martin G.J."/>
            <person name="Bewick A.J."/>
            <person name="Behringer M."/>
            <person name="Debat H.J."/>
            <person name="Wong I."/>
            <person name="Day J.C."/>
            <person name="Suvorov A."/>
            <person name="Silva C.J."/>
            <person name="Stanger-Hall K.F."/>
            <person name="Hall D.W."/>
            <person name="Schmitz R.J."/>
            <person name="Nelson D.R."/>
            <person name="Lewis S.M."/>
            <person name="Shigenobu S."/>
            <person name="Bybee S.M."/>
            <person name="Larracuente A.M."/>
            <person name="Oba Y."/>
            <person name="Weng J.K."/>
        </authorList>
    </citation>
    <scope>NUCLEOTIDE SEQUENCE [LARGE SCALE GENOMIC DNA]</scope>
    <source>
        <strain evidence="5">1611_PpyrPB1</strain>
        <tissue evidence="5">Whole body</tissue>
    </source>
</reference>
<dbReference type="GO" id="GO:0000785">
    <property type="term" value="C:chromatin"/>
    <property type="evidence" value="ECO:0007669"/>
    <property type="project" value="TreeGrafter"/>
</dbReference>
<feature type="region of interest" description="Disordered" evidence="2">
    <location>
        <begin position="1"/>
        <end position="23"/>
    </location>
</feature>
<dbReference type="InterPro" id="IPR013721">
    <property type="entry name" value="STAG"/>
</dbReference>
<dbReference type="PANTHER" id="PTHR11199">
    <property type="entry name" value="STROMAL ANTIGEN"/>
    <property type="match status" value="1"/>
</dbReference>
<proteinExistence type="inferred from homology"/>